<gene>
    <name evidence="1" type="ORF">K488DRAFT_85322</name>
</gene>
<proteinExistence type="predicted"/>
<dbReference type="EMBL" id="MU273530">
    <property type="protein sequence ID" value="KAI0033025.1"/>
    <property type="molecule type" value="Genomic_DNA"/>
</dbReference>
<evidence type="ECO:0000313" key="1">
    <source>
        <dbReference type="EMBL" id="KAI0033025.1"/>
    </source>
</evidence>
<keyword evidence="2" id="KW-1185">Reference proteome</keyword>
<accession>A0ACB8QMY6</accession>
<name>A0ACB8QMY6_9AGAM</name>
<dbReference type="Proteomes" id="UP000814128">
    <property type="component" value="Unassembled WGS sequence"/>
</dbReference>
<comment type="caution">
    <text evidence="1">The sequence shown here is derived from an EMBL/GenBank/DDBJ whole genome shotgun (WGS) entry which is preliminary data.</text>
</comment>
<reference evidence="1" key="1">
    <citation type="submission" date="2021-02" db="EMBL/GenBank/DDBJ databases">
        <authorList>
            <consortium name="DOE Joint Genome Institute"/>
            <person name="Ahrendt S."/>
            <person name="Looney B.P."/>
            <person name="Miyauchi S."/>
            <person name="Morin E."/>
            <person name="Drula E."/>
            <person name="Courty P.E."/>
            <person name="Chicoki N."/>
            <person name="Fauchery L."/>
            <person name="Kohler A."/>
            <person name="Kuo A."/>
            <person name="Labutti K."/>
            <person name="Pangilinan J."/>
            <person name="Lipzen A."/>
            <person name="Riley R."/>
            <person name="Andreopoulos W."/>
            <person name="He G."/>
            <person name="Johnson J."/>
            <person name="Barry K.W."/>
            <person name="Grigoriev I.V."/>
            <person name="Nagy L."/>
            <person name="Hibbett D."/>
            <person name="Henrissat B."/>
            <person name="Matheny P.B."/>
            <person name="Labbe J."/>
            <person name="Martin F."/>
        </authorList>
    </citation>
    <scope>NUCLEOTIDE SEQUENCE</scope>
    <source>
        <strain evidence="1">EC-137</strain>
    </source>
</reference>
<protein>
    <submittedName>
        <fullName evidence="1">Oxidoreductase family protein</fullName>
    </submittedName>
</protein>
<sequence>MAIGYAVLGAGIFAKSAYIPALAKLPPGTAELKAVYSRSEASAQSLATAAREALALAVPPDVYYGEGGVDTLFARADVHAVILILPITTQPGLVRAALAAGKHVLSEKPVAADVRAGRELVALYEAEYKPKGLVWRVAEDFEMEPALRKAGEAIRAGRIGRVMFFEACMATLTDKENPYYKTPWRTVPGYQGGFLLDGGVHFVAGLRMLLPSPITHLSSFAALNREHLVPKDTLQTIARTADGVTGTFTLTFGAPDGAYGVRNGWFIAGADGALTITRTHEEREMYSVSIRAAGGKDEVEEVPVQGVEQELKAFFTRIAGATEDGSQNPRGPLADVAFIEAALNSEGQLVDLEAMLGKCAQ</sequence>
<organism evidence="1 2">
    <name type="scientific">Vararia minispora EC-137</name>
    <dbReference type="NCBI Taxonomy" id="1314806"/>
    <lineage>
        <taxon>Eukaryota</taxon>
        <taxon>Fungi</taxon>
        <taxon>Dikarya</taxon>
        <taxon>Basidiomycota</taxon>
        <taxon>Agaricomycotina</taxon>
        <taxon>Agaricomycetes</taxon>
        <taxon>Russulales</taxon>
        <taxon>Lachnocladiaceae</taxon>
        <taxon>Vararia</taxon>
    </lineage>
</organism>
<evidence type="ECO:0000313" key="2">
    <source>
        <dbReference type="Proteomes" id="UP000814128"/>
    </source>
</evidence>
<reference evidence="1" key="2">
    <citation type="journal article" date="2022" name="New Phytol.">
        <title>Evolutionary transition to the ectomycorrhizal habit in the genomes of a hyperdiverse lineage of mushroom-forming fungi.</title>
        <authorList>
            <person name="Looney B."/>
            <person name="Miyauchi S."/>
            <person name="Morin E."/>
            <person name="Drula E."/>
            <person name="Courty P.E."/>
            <person name="Kohler A."/>
            <person name="Kuo A."/>
            <person name="LaButti K."/>
            <person name="Pangilinan J."/>
            <person name="Lipzen A."/>
            <person name="Riley R."/>
            <person name="Andreopoulos W."/>
            <person name="He G."/>
            <person name="Johnson J."/>
            <person name="Nolan M."/>
            <person name="Tritt A."/>
            <person name="Barry K.W."/>
            <person name="Grigoriev I.V."/>
            <person name="Nagy L.G."/>
            <person name="Hibbett D."/>
            <person name="Henrissat B."/>
            <person name="Matheny P.B."/>
            <person name="Labbe J."/>
            <person name="Martin F.M."/>
        </authorList>
    </citation>
    <scope>NUCLEOTIDE SEQUENCE</scope>
    <source>
        <strain evidence="1">EC-137</strain>
    </source>
</reference>